<dbReference type="GeneID" id="25727317"/>
<dbReference type="KEGG" id="mng:MNEG_10180"/>
<evidence type="ECO:0000256" key="1">
    <source>
        <dbReference type="SAM" id="MobiDB-lite"/>
    </source>
</evidence>
<dbReference type="RefSeq" id="XP_013896805.1">
    <property type="nucleotide sequence ID" value="XM_014041351.1"/>
</dbReference>
<evidence type="ECO:0000313" key="2">
    <source>
        <dbReference type="EMBL" id="KIY97785.1"/>
    </source>
</evidence>
<protein>
    <submittedName>
        <fullName evidence="2">Uncharacterized protein</fullName>
    </submittedName>
</protein>
<organism evidence="2 3">
    <name type="scientific">Monoraphidium neglectum</name>
    <dbReference type="NCBI Taxonomy" id="145388"/>
    <lineage>
        <taxon>Eukaryota</taxon>
        <taxon>Viridiplantae</taxon>
        <taxon>Chlorophyta</taxon>
        <taxon>core chlorophytes</taxon>
        <taxon>Chlorophyceae</taxon>
        <taxon>CS clade</taxon>
        <taxon>Sphaeropleales</taxon>
        <taxon>Selenastraceae</taxon>
        <taxon>Monoraphidium</taxon>
    </lineage>
</organism>
<proteinExistence type="predicted"/>
<feature type="region of interest" description="Disordered" evidence="1">
    <location>
        <begin position="1"/>
        <end position="46"/>
    </location>
</feature>
<evidence type="ECO:0000313" key="3">
    <source>
        <dbReference type="Proteomes" id="UP000054498"/>
    </source>
</evidence>
<dbReference type="AlphaFoldDB" id="A0A0D2MTM5"/>
<dbReference type="Proteomes" id="UP000054498">
    <property type="component" value="Unassembled WGS sequence"/>
</dbReference>
<accession>A0A0D2MTM5</accession>
<keyword evidence="3" id="KW-1185">Reference proteome</keyword>
<reference evidence="2 3" key="1">
    <citation type="journal article" date="2013" name="BMC Genomics">
        <title>Reconstruction of the lipid metabolism for the microalga Monoraphidium neglectum from its genome sequence reveals characteristics suitable for biofuel production.</title>
        <authorList>
            <person name="Bogen C."/>
            <person name="Al-Dilaimi A."/>
            <person name="Albersmeier A."/>
            <person name="Wichmann J."/>
            <person name="Grundmann M."/>
            <person name="Rupp O."/>
            <person name="Lauersen K.J."/>
            <person name="Blifernez-Klassen O."/>
            <person name="Kalinowski J."/>
            <person name="Goesmann A."/>
            <person name="Mussgnug J.H."/>
            <person name="Kruse O."/>
        </authorList>
    </citation>
    <scope>NUCLEOTIDE SEQUENCE [LARGE SCALE GENOMIC DNA]</scope>
    <source>
        <strain evidence="2 3">SAG 48.87</strain>
    </source>
</reference>
<feature type="compositionally biased region" description="Low complexity" evidence="1">
    <location>
        <begin position="1"/>
        <end position="41"/>
    </location>
</feature>
<gene>
    <name evidence="2" type="ORF">MNEG_10180</name>
</gene>
<name>A0A0D2MTM5_9CHLO</name>
<dbReference type="EMBL" id="KK102430">
    <property type="protein sequence ID" value="KIY97785.1"/>
    <property type="molecule type" value="Genomic_DNA"/>
</dbReference>
<sequence length="138" mass="13579">MTQRGQAQPPARPAQSPFAQPARHLGAEPADAAAPAAPAWPQTQMGAPSFGAQIAAAASPLAAAAAAQRGLAALLSDAAVAPPAAPDSGDLLPSGYEDGGAWALAGLLDDQAPQAAAGLQPVTFPLGFGWNGSIWGRP</sequence>